<accession>A0ABY9QUJ0</accession>
<protein>
    <submittedName>
        <fullName evidence="1">Uncharacterized protein</fullName>
    </submittedName>
</protein>
<gene>
    <name evidence="1" type="ORF">RAH46_05210</name>
</gene>
<sequence length="92" mass="10151">MDKSAFKDFLEEQINAAAKQIQDKKKADLDHIAHGQLGYLLSLRRVVDGAATKEDLGVHDAINDVLQQLGVISLLEEQGKLPKGKSYLHLLS</sequence>
<name>A0ABY9QUJ0_9PSED</name>
<dbReference type="RefSeq" id="WP_011535921.1">
    <property type="nucleotide sequence ID" value="NZ_CP132921.1"/>
</dbReference>
<evidence type="ECO:0000313" key="1">
    <source>
        <dbReference type="EMBL" id="WMW06736.1"/>
    </source>
</evidence>
<keyword evidence="2" id="KW-1185">Reference proteome</keyword>
<reference evidence="1 2" key="1">
    <citation type="submission" date="2023-08" db="EMBL/GenBank/DDBJ databases">
        <title>Complete Genome Sequence of Pseudomonas entomophila TVIN A01.</title>
        <authorList>
            <person name="Shelke T."/>
            <person name="Mahar N.S."/>
            <person name="Gupta I."/>
            <person name="Gupta V."/>
        </authorList>
    </citation>
    <scope>NUCLEOTIDE SEQUENCE [LARGE SCALE GENOMIC DNA]</scope>
    <source>
        <strain evidence="1 2">TVIN-A01</strain>
    </source>
</reference>
<dbReference type="Proteomes" id="UP001183127">
    <property type="component" value="Chromosome"/>
</dbReference>
<proteinExistence type="predicted"/>
<organism evidence="1 2">
    <name type="scientific">Pseudomonas entomophila</name>
    <dbReference type="NCBI Taxonomy" id="312306"/>
    <lineage>
        <taxon>Bacteria</taxon>
        <taxon>Pseudomonadati</taxon>
        <taxon>Pseudomonadota</taxon>
        <taxon>Gammaproteobacteria</taxon>
        <taxon>Pseudomonadales</taxon>
        <taxon>Pseudomonadaceae</taxon>
        <taxon>Pseudomonas</taxon>
    </lineage>
</organism>
<dbReference type="GeneID" id="32807862"/>
<evidence type="ECO:0000313" key="2">
    <source>
        <dbReference type="Proteomes" id="UP001183127"/>
    </source>
</evidence>
<dbReference type="EMBL" id="CP132921">
    <property type="protein sequence ID" value="WMW06736.1"/>
    <property type="molecule type" value="Genomic_DNA"/>
</dbReference>